<protein>
    <submittedName>
        <fullName evidence="2">Uncharacterized protein</fullName>
    </submittedName>
</protein>
<evidence type="ECO:0000313" key="2">
    <source>
        <dbReference type="EMBL" id="MPL71111.1"/>
    </source>
</evidence>
<feature type="compositionally biased region" description="Basic and acidic residues" evidence="1">
    <location>
        <begin position="330"/>
        <end position="346"/>
    </location>
</feature>
<dbReference type="EMBL" id="VSSQ01000057">
    <property type="protein sequence ID" value="MPL71111.1"/>
    <property type="molecule type" value="Genomic_DNA"/>
</dbReference>
<organism evidence="2">
    <name type="scientific">bioreactor metagenome</name>
    <dbReference type="NCBI Taxonomy" id="1076179"/>
    <lineage>
        <taxon>unclassified sequences</taxon>
        <taxon>metagenomes</taxon>
        <taxon>ecological metagenomes</taxon>
    </lineage>
</organism>
<sequence length="419" mass="44860">MSGVRREGAAPPAPSALDRRRRRDDRIGDEVEFGAGQPRGKARVAGTHQHRAGLRQLRQLAEELPVPEGAGIVLAQPEDLHADAARLGLVLQAQCLGIGPVAREVELQAVGGAGLGAEGGRHVKPGALVQLRGDVIVVRQPVAHAARHLGQLRPDHRGREVLHSGVVERQLVLPVHEAVLQPRVLLPVVLVGARHDDRAGGEFWVIGDQHPAFAGIHQLVALEAEAADLADRADLAIAPDGAQAVRGILDHRHALRVGQCHDRVHVRGVAAHVRDQHRRDAVVELFPEVVEIDAEVLAHLDQNRHAIGMHDRRGHGGEGEGGHQHPRAARQVERLQRQEQRGRAGGDGDGIAGAHEGGEFGLELRYRRILRGVAEQIARAEEPLDLGAGGLGDGLGVIAIRRGTGRGEIAVTGHEFQLS</sequence>
<name>A0A644TZP5_9ZZZZ</name>
<comment type="caution">
    <text evidence="2">The sequence shown here is derived from an EMBL/GenBank/DDBJ whole genome shotgun (WGS) entry which is preliminary data.</text>
</comment>
<feature type="region of interest" description="Disordered" evidence="1">
    <location>
        <begin position="1"/>
        <end position="44"/>
    </location>
</feature>
<evidence type="ECO:0000256" key="1">
    <source>
        <dbReference type="SAM" id="MobiDB-lite"/>
    </source>
</evidence>
<dbReference type="AlphaFoldDB" id="A0A644TZP5"/>
<accession>A0A644TZP5</accession>
<gene>
    <name evidence="2" type="ORF">SDC9_16881</name>
</gene>
<feature type="compositionally biased region" description="Basic and acidic residues" evidence="1">
    <location>
        <begin position="311"/>
        <end position="323"/>
    </location>
</feature>
<proteinExistence type="predicted"/>
<reference evidence="2" key="1">
    <citation type="submission" date="2019-08" db="EMBL/GenBank/DDBJ databases">
        <authorList>
            <person name="Kucharzyk K."/>
            <person name="Murdoch R.W."/>
            <person name="Higgins S."/>
            <person name="Loffler F."/>
        </authorList>
    </citation>
    <scope>NUCLEOTIDE SEQUENCE</scope>
</reference>
<feature type="region of interest" description="Disordered" evidence="1">
    <location>
        <begin position="311"/>
        <end position="354"/>
    </location>
</feature>